<dbReference type="AlphaFoldDB" id="A0A8H5HBP5"/>
<dbReference type="Proteomes" id="UP000565441">
    <property type="component" value="Unassembled WGS sequence"/>
</dbReference>
<evidence type="ECO:0000313" key="2">
    <source>
        <dbReference type="Proteomes" id="UP000565441"/>
    </source>
</evidence>
<organism evidence="1 2">
    <name type="scientific">Tricholomella constricta</name>
    <dbReference type="NCBI Taxonomy" id="117010"/>
    <lineage>
        <taxon>Eukaryota</taxon>
        <taxon>Fungi</taxon>
        <taxon>Dikarya</taxon>
        <taxon>Basidiomycota</taxon>
        <taxon>Agaricomycotina</taxon>
        <taxon>Agaricomycetes</taxon>
        <taxon>Agaricomycetidae</taxon>
        <taxon>Agaricales</taxon>
        <taxon>Tricholomatineae</taxon>
        <taxon>Lyophyllaceae</taxon>
        <taxon>Tricholomella</taxon>
    </lineage>
</organism>
<gene>
    <name evidence="1" type="ORF">D9615_004526</name>
</gene>
<accession>A0A8H5HBP5</accession>
<name>A0A8H5HBP5_9AGAR</name>
<evidence type="ECO:0000313" key="1">
    <source>
        <dbReference type="EMBL" id="KAF5380397.1"/>
    </source>
</evidence>
<sequence>MPLDSLLAYDSVTGLILLLDGNQTILVDATLCVDPWSGSWVREHLGTIRVIGHLEASPVDIPIPTLPTYAPAPGLDPKLVVRAVLVERAADMDMELWNKAIEERERAQ</sequence>
<comment type="caution">
    <text evidence="1">The sequence shown here is derived from an EMBL/GenBank/DDBJ whole genome shotgun (WGS) entry which is preliminary data.</text>
</comment>
<proteinExistence type="predicted"/>
<reference evidence="1 2" key="1">
    <citation type="journal article" date="2020" name="ISME J.">
        <title>Uncovering the hidden diversity of litter-decomposition mechanisms in mushroom-forming fungi.</title>
        <authorList>
            <person name="Floudas D."/>
            <person name="Bentzer J."/>
            <person name="Ahren D."/>
            <person name="Johansson T."/>
            <person name="Persson P."/>
            <person name="Tunlid A."/>
        </authorList>
    </citation>
    <scope>NUCLEOTIDE SEQUENCE [LARGE SCALE GENOMIC DNA]</scope>
    <source>
        <strain evidence="1 2">CBS 661.87</strain>
    </source>
</reference>
<protein>
    <submittedName>
        <fullName evidence="1">Uncharacterized protein</fullName>
    </submittedName>
</protein>
<dbReference type="OrthoDB" id="3258172at2759"/>
<dbReference type="EMBL" id="JAACJP010000013">
    <property type="protein sequence ID" value="KAF5380397.1"/>
    <property type="molecule type" value="Genomic_DNA"/>
</dbReference>
<keyword evidence="2" id="KW-1185">Reference proteome</keyword>